<sequence>MGNAEFSAETAELTESSFRNELIALMILLSLFVVGAVIYFIFRSMVYIKKEKAQEKLPINSFAPIHLP</sequence>
<evidence type="ECO:0000313" key="2">
    <source>
        <dbReference type="EMBL" id="CAB3400688.1"/>
    </source>
</evidence>
<dbReference type="EMBL" id="CADEPM010000002">
    <property type="protein sequence ID" value="CAB3400688.1"/>
    <property type="molecule type" value="Genomic_DNA"/>
</dbReference>
<proteinExistence type="predicted"/>
<keyword evidence="3" id="KW-1185">Reference proteome</keyword>
<protein>
    <submittedName>
        <fullName evidence="2">Uncharacterized protein</fullName>
    </submittedName>
</protein>
<evidence type="ECO:0000256" key="1">
    <source>
        <dbReference type="SAM" id="Phobius"/>
    </source>
</evidence>
<dbReference type="Proteomes" id="UP000494206">
    <property type="component" value="Unassembled WGS sequence"/>
</dbReference>
<name>A0A8S1EMF2_9PELO</name>
<comment type="caution">
    <text evidence="2">The sequence shown here is derived from an EMBL/GenBank/DDBJ whole genome shotgun (WGS) entry which is preliminary data.</text>
</comment>
<dbReference type="AlphaFoldDB" id="A0A8S1EMF2"/>
<gene>
    <name evidence="2" type="ORF">CBOVIS_LOCUS3569</name>
</gene>
<dbReference type="OrthoDB" id="5833803at2759"/>
<keyword evidence="1" id="KW-1133">Transmembrane helix</keyword>
<keyword evidence="1" id="KW-0472">Membrane</keyword>
<reference evidence="2 3" key="1">
    <citation type="submission" date="2020-04" db="EMBL/GenBank/DDBJ databases">
        <authorList>
            <person name="Laetsch R D."/>
            <person name="Stevens L."/>
            <person name="Kumar S."/>
            <person name="Blaxter L. M."/>
        </authorList>
    </citation>
    <scope>NUCLEOTIDE SEQUENCE [LARGE SCALE GENOMIC DNA]</scope>
</reference>
<feature type="transmembrane region" description="Helical" evidence="1">
    <location>
        <begin position="22"/>
        <end position="42"/>
    </location>
</feature>
<accession>A0A8S1EMF2</accession>
<organism evidence="2 3">
    <name type="scientific">Caenorhabditis bovis</name>
    <dbReference type="NCBI Taxonomy" id="2654633"/>
    <lineage>
        <taxon>Eukaryota</taxon>
        <taxon>Metazoa</taxon>
        <taxon>Ecdysozoa</taxon>
        <taxon>Nematoda</taxon>
        <taxon>Chromadorea</taxon>
        <taxon>Rhabditida</taxon>
        <taxon>Rhabditina</taxon>
        <taxon>Rhabditomorpha</taxon>
        <taxon>Rhabditoidea</taxon>
        <taxon>Rhabditidae</taxon>
        <taxon>Peloderinae</taxon>
        <taxon>Caenorhabditis</taxon>
    </lineage>
</organism>
<keyword evidence="1" id="KW-0812">Transmembrane</keyword>
<evidence type="ECO:0000313" key="3">
    <source>
        <dbReference type="Proteomes" id="UP000494206"/>
    </source>
</evidence>